<evidence type="ECO:0000256" key="8">
    <source>
        <dbReference type="RuleBase" id="RU366062"/>
    </source>
</evidence>
<dbReference type="STRING" id="474960.SAMN05216180_0388"/>
<gene>
    <name evidence="10" type="ORF">SAMN05216180_0388</name>
</gene>
<dbReference type="InterPro" id="IPR050315">
    <property type="entry name" value="FAD-oxidoreductase_2"/>
</dbReference>
<dbReference type="InterPro" id="IPR003953">
    <property type="entry name" value="FAD-dep_OxRdtase_2_FAD-bd"/>
</dbReference>
<evidence type="ECO:0000259" key="9">
    <source>
        <dbReference type="SMART" id="SM00900"/>
    </source>
</evidence>
<evidence type="ECO:0000256" key="6">
    <source>
        <dbReference type="ARBA" id="ARBA00023002"/>
    </source>
</evidence>
<evidence type="ECO:0000256" key="7">
    <source>
        <dbReference type="ARBA" id="ARBA00049922"/>
    </source>
</evidence>
<keyword evidence="4 8" id="KW-0285">Flavoprotein</keyword>
<evidence type="ECO:0000256" key="1">
    <source>
        <dbReference type="ARBA" id="ARBA00008040"/>
    </source>
</evidence>
<dbReference type="Pfam" id="PF00890">
    <property type="entry name" value="FAD_binding_2"/>
    <property type="match status" value="1"/>
</dbReference>
<comment type="cofactor">
    <cofactor evidence="8">
        <name>FMN</name>
        <dbReference type="ChEBI" id="CHEBI:58210"/>
    </cofactor>
    <text evidence="8">Binds 1 or 2 FMN covalently per subunit.</text>
</comment>
<dbReference type="GO" id="GO:0016020">
    <property type="term" value="C:membrane"/>
    <property type="evidence" value="ECO:0007669"/>
    <property type="project" value="InterPro"/>
</dbReference>
<reference evidence="10 11" key="1">
    <citation type="submission" date="2016-10" db="EMBL/GenBank/DDBJ databases">
        <authorList>
            <person name="de Groot N.N."/>
        </authorList>
    </citation>
    <scope>NUCLEOTIDE SEQUENCE [LARGE SCALE GENOMIC DNA]</scope>
    <source>
        <strain evidence="10 11">CGMCC 1.5070</strain>
    </source>
</reference>
<accession>A0A1H7Z1F2</accession>
<evidence type="ECO:0000256" key="3">
    <source>
        <dbReference type="ARBA" id="ARBA00015872"/>
    </source>
</evidence>
<organism evidence="10 11">
    <name type="scientific">Hydrogenoanaerobacterium saccharovorans</name>
    <dbReference type="NCBI Taxonomy" id="474960"/>
    <lineage>
        <taxon>Bacteria</taxon>
        <taxon>Bacillati</taxon>
        <taxon>Bacillota</taxon>
        <taxon>Clostridia</taxon>
        <taxon>Eubacteriales</taxon>
        <taxon>Oscillospiraceae</taxon>
        <taxon>Hydrogenoanaerobacterium</taxon>
    </lineage>
</organism>
<proteinExistence type="inferred from homology"/>
<dbReference type="InterPro" id="IPR027477">
    <property type="entry name" value="Succ_DH/fumarate_Rdtase_cat_sf"/>
</dbReference>
<dbReference type="Gene3D" id="3.50.50.60">
    <property type="entry name" value="FAD/NAD(P)-binding domain"/>
    <property type="match status" value="1"/>
</dbReference>
<dbReference type="PROSITE" id="PS51257">
    <property type="entry name" value="PROKAR_LIPOPROTEIN"/>
    <property type="match status" value="1"/>
</dbReference>
<dbReference type="GO" id="GO:0010181">
    <property type="term" value="F:FMN binding"/>
    <property type="evidence" value="ECO:0007669"/>
    <property type="project" value="InterPro"/>
</dbReference>
<keyword evidence="8" id="KW-0732">Signal</keyword>
<dbReference type="InterPro" id="IPR036188">
    <property type="entry name" value="FAD/NAD-bd_sf"/>
</dbReference>
<dbReference type="NCBIfam" id="TIGR01813">
    <property type="entry name" value="flavo_cyto_c"/>
    <property type="match status" value="1"/>
</dbReference>
<name>A0A1H7Z1F2_9FIRM</name>
<dbReference type="Proteomes" id="UP000199158">
    <property type="component" value="Unassembled WGS sequence"/>
</dbReference>
<dbReference type="PRINTS" id="PR00368">
    <property type="entry name" value="FADPNR"/>
</dbReference>
<dbReference type="OrthoDB" id="9806724at2"/>
<dbReference type="InterPro" id="IPR007329">
    <property type="entry name" value="FMN-bd"/>
</dbReference>
<dbReference type="Gene3D" id="3.90.1010.20">
    <property type="match status" value="1"/>
</dbReference>
<sequence length="592" mass="63365">MKKLIALALALLMVLGLAACGSPKPQAEQAGIQDGTYTGEGTGKGGTIKVEVTIKDSAVTDIKVLENKETQGFDKAMETLTQSIIEKNSTEVDTVAGCTLTSKGFLEAVNAALASAGATPELLKKVNATTADAAEKKDVEETHDIVVIGAGGAGFSAAIEAKMAGADVIILEKLPVPGGNTLISGAEYAAPANWLQEKENIKDNPEQMAEDMLKGGDNKNDPELVKVVANGALDGAKWLRDVVGVEWENELMFFGGHSVKRSLIPKGASGQEIIVKQQAKAKELGIKVLCNTPATELITDENGKVVGVKAEGPDANYTFKTNKAVILTTGGFGSNIEMRKKYNPEIDENILSTNSVGSTGDGIVMAEKVGAELVGMEYIQTYPICDPLTGTLLYFDDARLYGHTVIVNKEGKRFVEELGRRDVMSMAIKAQTDHCCYEIVDQNGYEQSKLEENHAAEIKYLYDNKLLVKGDTIEEVADFFKIDSTEFKKTIENYNKYVDAGKDPEFNKRSMPSKVEKAPFYVIKAVPAVHHTMGGVKINTNAQVINKDGKVIEGLYAAGEVTGGIHGTNRLGSNALADITVFGRIAGCNASK</sequence>
<dbReference type="InterPro" id="IPR010960">
    <property type="entry name" value="Flavocytochrome_c"/>
</dbReference>
<dbReference type="SUPFAM" id="SSF51905">
    <property type="entry name" value="FAD/NAD(P)-binding domain"/>
    <property type="match status" value="1"/>
</dbReference>
<comment type="catalytic activity">
    <reaction evidence="7 8">
        <text>dihydrourocanate + A = urocanate + AH2</text>
        <dbReference type="Rhea" id="RHEA:36059"/>
        <dbReference type="ChEBI" id="CHEBI:13193"/>
        <dbReference type="ChEBI" id="CHEBI:17499"/>
        <dbReference type="ChEBI" id="CHEBI:27247"/>
        <dbReference type="ChEBI" id="CHEBI:72991"/>
        <dbReference type="EC" id="1.3.99.33"/>
    </reaction>
</comment>
<keyword evidence="5 8" id="KW-0274">FAD</keyword>
<dbReference type="PANTHER" id="PTHR43400:SF7">
    <property type="entry name" value="FAD-DEPENDENT OXIDOREDUCTASE 2 FAD BINDING DOMAIN-CONTAINING PROTEIN"/>
    <property type="match status" value="1"/>
</dbReference>
<evidence type="ECO:0000313" key="10">
    <source>
        <dbReference type="EMBL" id="SEM52290.1"/>
    </source>
</evidence>
<dbReference type="RefSeq" id="WP_092751105.1">
    <property type="nucleotide sequence ID" value="NZ_FOCG01000001.1"/>
</dbReference>
<dbReference type="SMART" id="SM00900">
    <property type="entry name" value="FMN_bind"/>
    <property type="match status" value="1"/>
</dbReference>
<dbReference type="AlphaFoldDB" id="A0A1H7Z1F2"/>
<dbReference type="EMBL" id="FOCG01000001">
    <property type="protein sequence ID" value="SEM52290.1"/>
    <property type="molecule type" value="Genomic_DNA"/>
</dbReference>
<feature type="signal peptide" evidence="8">
    <location>
        <begin position="1"/>
        <end position="18"/>
    </location>
</feature>
<comment type="cofactor">
    <cofactor evidence="8">
        <name>FAD</name>
        <dbReference type="ChEBI" id="CHEBI:57692"/>
    </cofactor>
    <text evidence="8">Binds 1 FAD per subunit.</text>
</comment>
<evidence type="ECO:0000256" key="2">
    <source>
        <dbReference type="ARBA" id="ARBA00013137"/>
    </source>
</evidence>
<feature type="chain" id="PRO_5039755127" description="Urocanate reductase" evidence="8">
    <location>
        <begin position="19"/>
        <end position="592"/>
    </location>
</feature>
<dbReference type="Pfam" id="PF04205">
    <property type="entry name" value="FMN_bind"/>
    <property type="match status" value="1"/>
</dbReference>
<keyword evidence="11" id="KW-1185">Reference proteome</keyword>
<evidence type="ECO:0000256" key="5">
    <source>
        <dbReference type="ARBA" id="ARBA00022827"/>
    </source>
</evidence>
<keyword evidence="6 8" id="KW-0560">Oxidoreductase</keyword>
<dbReference type="PANTHER" id="PTHR43400">
    <property type="entry name" value="FUMARATE REDUCTASE"/>
    <property type="match status" value="1"/>
</dbReference>
<dbReference type="SUPFAM" id="SSF56425">
    <property type="entry name" value="Succinate dehydrogenase/fumarate reductase flavoprotein, catalytic domain"/>
    <property type="match status" value="1"/>
</dbReference>
<feature type="domain" description="FMN-binding" evidence="9">
    <location>
        <begin position="43"/>
        <end position="116"/>
    </location>
</feature>
<evidence type="ECO:0000313" key="11">
    <source>
        <dbReference type="Proteomes" id="UP000199158"/>
    </source>
</evidence>
<protein>
    <recommendedName>
        <fullName evidence="3 8">Urocanate reductase</fullName>
        <ecNumber evidence="2 8">1.3.99.33</ecNumber>
    </recommendedName>
</protein>
<dbReference type="Gene3D" id="3.90.700.10">
    <property type="entry name" value="Succinate dehydrogenase/fumarate reductase flavoprotein, catalytic domain"/>
    <property type="match status" value="1"/>
</dbReference>
<dbReference type="GO" id="GO:0033765">
    <property type="term" value="F:steroid dehydrogenase activity, acting on the CH-CH group of donors"/>
    <property type="evidence" value="ECO:0007669"/>
    <property type="project" value="UniProtKB-ARBA"/>
</dbReference>
<evidence type="ECO:0000256" key="4">
    <source>
        <dbReference type="ARBA" id="ARBA00022630"/>
    </source>
</evidence>
<comment type="similarity">
    <text evidence="1 8">Belongs to the FAD-dependent oxidoreductase 2 family. FRD/SDH subfamily.</text>
</comment>
<dbReference type="EC" id="1.3.99.33" evidence="2 8"/>